<sequence length="72" mass="8467">MFTSYTPVVGEWYVKSTGKLIKVKMLSYFEEKVERIVIEYLDGTTQMLAFNDWLTLDLNKRISDVSRSIVLR</sequence>
<organism evidence="1">
    <name type="scientific">hydrothermal vent metagenome</name>
    <dbReference type="NCBI Taxonomy" id="652676"/>
    <lineage>
        <taxon>unclassified sequences</taxon>
        <taxon>metagenomes</taxon>
        <taxon>ecological metagenomes</taxon>
    </lineage>
</organism>
<evidence type="ECO:0000313" key="1">
    <source>
        <dbReference type="EMBL" id="VAW92227.1"/>
    </source>
</evidence>
<protein>
    <submittedName>
        <fullName evidence="1">Uncharacterized protein</fullName>
    </submittedName>
</protein>
<accession>A0A3B0ZXX4</accession>
<gene>
    <name evidence="1" type="ORF">MNBD_GAMMA23-266</name>
</gene>
<dbReference type="EMBL" id="UOFT01000023">
    <property type="protein sequence ID" value="VAW92227.1"/>
    <property type="molecule type" value="Genomic_DNA"/>
</dbReference>
<proteinExistence type="predicted"/>
<name>A0A3B0ZXX4_9ZZZZ</name>
<reference evidence="1" key="1">
    <citation type="submission" date="2018-06" db="EMBL/GenBank/DDBJ databases">
        <authorList>
            <person name="Zhirakovskaya E."/>
        </authorList>
    </citation>
    <scope>NUCLEOTIDE SEQUENCE</scope>
</reference>
<dbReference type="AlphaFoldDB" id="A0A3B0ZXX4"/>